<sequence length="536" mass="60104">MVARLLNVYSARVLFYLLMFSFTATFFLRKTVFYEMRRYWGIAIVIFCCAILMGIAARKRKAYRRRFFLLSSIPFILFIIYRWFIDAFGSFDLGAVLFHMTAGVEGGAVYEVVWLAAIYFTVAVLLLLAIHQIARHDTRLIWVDRIAFIPLLCISPLILGVVDHSWHAGDADKIIAYYSPISSNLKQVEGRRKNLLYIYAESGERTFGQLATGERVFGAMNDIAKSGVSFTRIGQAANTGWTMAGIVATQCGVPLQPNGLFAENKFETQSTFLPGAVCLADILQSVGYHTAYLNSAWLKFAGTGLFMREHGYVQIEGPDTYSVESSDYQNFWGFYDDTMLGLAFDELAKLSKNEAPYFLALSTITAHFPTGFPTASCLTELGPITGSPMLYAVECQGFEIRRFLERARLAGFLDNTIVAISSDHLSMKSDVWDELNAHQRFNYVVMLGLDQPVGTAIEKEGTMLDIYPTLLEALGFHVPNNQVGLGISLLSDQPTLAQSLGMERLNQYITYDKVLARRLWDNAESLKLAEMRDVSD</sequence>
<proteinExistence type="predicted"/>
<evidence type="ECO:0000256" key="2">
    <source>
        <dbReference type="ARBA" id="ARBA00022475"/>
    </source>
</evidence>
<dbReference type="Gene3D" id="3.40.720.10">
    <property type="entry name" value="Alkaline Phosphatase, subunit A"/>
    <property type="match status" value="1"/>
</dbReference>
<evidence type="ECO:0000259" key="7">
    <source>
        <dbReference type="Pfam" id="PF00884"/>
    </source>
</evidence>
<evidence type="ECO:0000313" key="9">
    <source>
        <dbReference type="Proteomes" id="UP000215590"/>
    </source>
</evidence>
<feature type="domain" description="Sulfatase N-terminal" evidence="7">
    <location>
        <begin position="193"/>
        <end position="475"/>
    </location>
</feature>
<keyword evidence="5 6" id="KW-0472">Membrane</keyword>
<dbReference type="CDD" id="cd16015">
    <property type="entry name" value="LTA_synthase"/>
    <property type="match status" value="1"/>
</dbReference>
<dbReference type="PANTHER" id="PTHR47371">
    <property type="entry name" value="LIPOTEICHOIC ACID SYNTHASE"/>
    <property type="match status" value="1"/>
</dbReference>
<accession>A0A256FBH8</accession>
<dbReference type="InterPro" id="IPR000917">
    <property type="entry name" value="Sulfatase_N"/>
</dbReference>
<dbReference type="InterPro" id="IPR017850">
    <property type="entry name" value="Alkaline_phosphatase_core_sf"/>
</dbReference>
<keyword evidence="9" id="KW-1185">Reference proteome</keyword>
<keyword evidence="4 6" id="KW-1133">Transmembrane helix</keyword>
<dbReference type="AlphaFoldDB" id="A0A256FBH8"/>
<gene>
    <name evidence="8" type="ORF">CEV31_3627</name>
</gene>
<feature type="transmembrane region" description="Helical" evidence="6">
    <location>
        <begin position="67"/>
        <end position="85"/>
    </location>
</feature>
<feature type="transmembrane region" description="Helical" evidence="6">
    <location>
        <begin position="9"/>
        <end position="27"/>
    </location>
</feature>
<dbReference type="GO" id="GO:0005886">
    <property type="term" value="C:plasma membrane"/>
    <property type="evidence" value="ECO:0007669"/>
    <property type="project" value="UniProtKB-SubCell"/>
</dbReference>
<dbReference type="Pfam" id="PF00884">
    <property type="entry name" value="Sulfatase"/>
    <property type="match status" value="1"/>
</dbReference>
<dbReference type="EMBL" id="NNRJ01000057">
    <property type="protein sequence ID" value="OYR12225.1"/>
    <property type="molecule type" value="Genomic_DNA"/>
</dbReference>
<reference evidence="8 9" key="1">
    <citation type="submission" date="2017-07" db="EMBL/GenBank/DDBJ databases">
        <title>Phylogenetic study on the rhizospheric bacterium Ochrobactrum sp. A44.</title>
        <authorList>
            <person name="Krzyzanowska D.M."/>
            <person name="Ossowicki A."/>
            <person name="Rajewska M."/>
            <person name="Maciag T."/>
            <person name="Kaczynski Z."/>
            <person name="Czerwicka M."/>
            <person name="Jafra S."/>
        </authorList>
    </citation>
    <scope>NUCLEOTIDE SEQUENCE [LARGE SCALE GENOMIC DNA]</scope>
    <source>
        <strain evidence="8 9">DSM 7216</strain>
    </source>
</reference>
<dbReference type="Proteomes" id="UP000215590">
    <property type="component" value="Unassembled WGS sequence"/>
</dbReference>
<protein>
    <submittedName>
        <fullName evidence="8">Sulfatase family protein</fullName>
    </submittedName>
</protein>
<evidence type="ECO:0000256" key="3">
    <source>
        <dbReference type="ARBA" id="ARBA00022692"/>
    </source>
</evidence>
<feature type="transmembrane region" description="Helical" evidence="6">
    <location>
        <begin position="142"/>
        <end position="162"/>
    </location>
</feature>
<evidence type="ECO:0000313" key="8">
    <source>
        <dbReference type="EMBL" id="OYR12225.1"/>
    </source>
</evidence>
<dbReference type="SUPFAM" id="SSF53649">
    <property type="entry name" value="Alkaline phosphatase-like"/>
    <property type="match status" value="1"/>
</dbReference>
<evidence type="ECO:0000256" key="1">
    <source>
        <dbReference type="ARBA" id="ARBA00004651"/>
    </source>
</evidence>
<dbReference type="InterPro" id="IPR050448">
    <property type="entry name" value="OpgB/LTA_synthase_biosynth"/>
</dbReference>
<organism evidence="8 9">
    <name type="scientific">Brucella thiophenivorans</name>
    <dbReference type="NCBI Taxonomy" id="571255"/>
    <lineage>
        <taxon>Bacteria</taxon>
        <taxon>Pseudomonadati</taxon>
        <taxon>Pseudomonadota</taxon>
        <taxon>Alphaproteobacteria</taxon>
        <taxon>Hyphomicrobiales</taxon>
        <taxon>Brucellaceae</taxon>
        <taxon>Brucella/Ochrobactrum group</taxon>
        <taxon>Brucella</taxon>
    </lineage>
</organism>
<comment type="caution">
    <text evidence="8">The sequence shown here is derived from an EMBL/GenBank/DDBJ whole genome shotgun (WGS) entry which is preliminary data.</text>
</comment>
<name>A0A256FBH8_9HYPH</name>
<evidence type="ECO:0000256" key="5">
    <source>
        <dbReference type="ARBA" id="ARBA00023136"/>
    </source>
</evidence>
<feature type="transmembrane region" description="Helical" evidence="6">
    <location>
        <begin position="39"/>
        <end position="55"/>
    </location>
</feature>
<dbReference type="PANTHER" id="PTHR47371:SF3">
    <property type="entry name" value="PHOSPHOGLYCEROL TRANSFERASE I"/>
    <property type="match status" value="1"/>
</dbReference>
<keyword evidence="2" id="KW-1003">Cell membrane</keyword>
<evidence type="ECO:0000256" key="6">
    <source>
        <dbReference type="SAM" id="Phobius"/>
    </source>
</evidence>
<comment type="subcellular location">
    <subcellularLocation>
        <location evidence="1">Cell membrane</location>
        <topology evidence="1">Multi-pass membrane protein</topology>
    </subcellularLocation>
</comment>
<keyword evidence="3 6" id="KW-0812">Transmembrane</keyword>
<evidence type="ECO:0000256" key="4">
    <source>
        <dbReference type="ARBA" id="ARBA00022989"/>
    </source>
</evidence>
<feature type="transmembrane region" description="Helical" evidence="6">
    <location>
        <begin position="112"/>
        <end position="130"/>
    </location>
</feature>